<gene>
    <name evidence="1" type="ORF">ACFFLM_11200</name>
</gene>
<evidence type="ECO:0000313" key="1">
    <source>
        <dbReference type="EMBL" id="MFB9992532.1"/>
    </source>
</evidence>
<proteinExistence type="predicted"/>
<accession>A0ABV6AYF8</accession>
<dbReference type="EMBL" id="JBHLYR010000032">
    <property type="protein sequence ID" value="MFB9992532.1"/>
    <property type="molecule type" value="Genomic_DNA"/>
</dbReference>
<dbReference type="Proteomes" id="UP001589733">
    <property type="component" value="Unassembled WGS sequence"/>
</dbReference>
<organism evidence="1 2">
    <name type="scientific">Deinococcus oregonensis</name>
    <dbReference type="NCBI Taxonomy" id="1805970"/>
    <lineage>
        <taxon>Bacteria</taxon>
        <taxon>Thermotogati</taxon>
        <taxon>Deinococcota</taxon>
        <taxon>Deinococci</taxon>
        <taxon>Deinococcales</taxon>
        <taxon>Deinococcaceae</taxon>
        <taxon>Deinococcus</taxon>
    </lineage>
</organism>
<protein>
    <submittedName>
        <fullName evidence="1">Uncharacterized protein</fullName>
    </submittedName>
</protein>
<dbReference type="RefSeq" id="WP_380009915.1">
    <property type="nucleotide sequence ID" value="NZ_JBHLYR010000032.1"/>
</dbReference>
<comment type="caution">
    <text evidence="1">The sequence shown here is derived from an EMBL/GenBank/DDBJ whole genome shotgun (WGS) entry which is preliminary data.</text>
</comment>
<sequence>MKHACDDTSFGYGSGVPRQVKGDLAMEGRFGLKEREQDFGQTFQGIDAAVRETGFQMDG</sequence>
<keyword evidence="2" id="KW-1185">Reference proteome</keyword>
<evidence type="ECO:0000313" key="2">
    <source>
        <dbReference type="Proteomes" id="UP001589733"/>
    </source>
</evidence>
<name>A0ABV6AYF8_9DEIO</name>
<reference evidence="1 2" key="1">
    <citation type="submission" date="2024-09" db="EMBL/GenBank/DDBJ databases">
        <authorList>
            <person name="Sun Q."/>
            <person name="Mori K."/>
        </authorList>
    </citation>
    <scope>NUCLEOTIDE SEQUENCE [LARGE SCALE GENOMIC DNA]</scope>
    <source>
        <strain evidence="1 2">JCM 13503</strain>
    </source>
</reference>